<dbReference type="InterPro" id="IPR027417">
    <property type="entry name" value="P-loop_NTPase"/>
</dbReference>
<dbReference type="InterPro" id="IPR018310">
    <property type="entry name" value="Put_endonuclease_Z1-dom"/>
</dbReference>
<reference evidence="2" key="2">
    <citation type="submission" date="2020-09" db="EMBL/GenBank/DDBJ databases">
        <authorList>
            <person name="Sun Q."/>
            <person name="Kim S."/>
        </authorList>
    </citation>
    <scope>NUCLEOTIDE SEQUENCE</scope>
    <source>
        <strain evidence="2">KCTC 42731</strain>
    </source>
</reference>
<dbReference type="RefSeq" id="WP_189768802.1">
    <property type="nucleotide sequence ID" value="NZ_BNCK01000003.1"/>
</dbReference>
<evidence type="ECO:0000313" key="2">
    <source>
        <dbReference type="EMBL" id="GHF88137.1"/>
    </source>
</evidence>
<dbReference type="SUPFAM" id="SSF52540">
    <property type="entry name" value="P-loop containing nucleoside triphosphate hydrolases"/>
    <property type="match status" value="1"/>
</dbReference>
<dbReference type="Proteomes" id="UP000623842">
    <property type="component" value="Unassembled WGS sequence"/>
</dbReference>
<gene>
    <name evidence="2" type="ORF">GCM10017161_14760</name>
</gene>
<keyword evidence="2" id="KW-0378">Hydrolase</keyword>
<dbReference type="Pfam" id="PF10593">
    <property type="entry name" value="Z1"/>
    <property type="match status" value="1"/>
</dbReference>
<dbReference type="EMBL" id="BNCK01000003">
    <property type="protein sequence ID" value="GHF88137.1"/>
    <property type="molecule type" value="Genomic_DNA"/>
</dbReference>
<accession>A0A919BGR3</accession>
<organism evidence="2 3">
    <name type="scientific">Thalassotalea marina</name>
    <dbReference type="NCBI Taxonomy" id="1673741"/>
    <lineage>
        <taxon>Bacteria</taxon>
        <taxon>Pseudomonadati</taxon>
        <taxon>Pseudomonadota</taxon>
        <taxon>Gammaproteobacteria</taxon>
        <taxon>Alteromonadales</taxon>
        <taxon>Colwelliaceae</taxon>
        <taxon>Thalassotalea</taxon>
    </lineage>
</organism>
<dbReference type="AlphaFoldDB" id="A0A919BGR3"/>
<evidence type="ECO:0000259" key="1">
    <source>
        <dbReference type="Pfam" id="PF10593"/>
    </source>
</evidence>
<name>A0A919BGR3_9GAMM</name>
<keyword evidence="2" id="KW-0540">Nuclease</keyword>
<reference evidence="2" key="1">
    <citation type="journal article" date="2014" name="Int. J. Syst. Evol. Microbiol.">
        <title>Complete genome sequence of Corynebacterium casei LMG S-19264T (=DSM 44701T), isolated from a smear-ripened cheese.</title>
        <authorList>
            <consortium name="US DOE Joint Genome Institute (JGI-PGF)"/>
            <person name="Walter F."/>
            <person name="Albersmeier A."/>
            <person name="Kalinowski J."/>
            <person name="Ruckert C."/>
        </authorList>
    </citation>
    <scope>NUCLEOTIDE SEQUENCE</scope>
    <source>
        <strain evidence="2">KCTC 42731</strain>
    </source>
</reference>
<evidence type="ECO:0000313" key="3">
    <source>
        <dbReference type="Proteomes" id="UP000623842"/>
    </source>
</evidence>
<keyword evidence="3" id="KW-1185">Reference proteome</keyword>
<feature type="domain" description="Putative endonuclease Z1" evidence="1">
    <location>
        <begin position="409"/>
        <end position="637"/>
    </location>
</feature>
<proteinExistence type="predicted"/>
<dbReference type="GO" id="GO:0004519">
    <property type="term" value="F:endonuclease activity"/>
    <property type="evidence" value="ECO:0007669"/>
    <property type="project" value="UniProtKB-KW"/>
</dbReference>
<keyword evidence="2" id="KW-0255">Endonuclease</keyword>
<comment type="caution">
    <text evidence="2">The sequence shown here is derived from an EMBL/GenBank/DDBJ whole genome shotgun (WGS) entry which is preliminary data.</text>
</comment>
<protein>
    <submittedName>
        <fullName evidence="2">Endonuclease</fullName>
    </submittedName>
</protein>
<dbReference type="Gene3D" id="3.40.50.300">
    <property type="entry name" value="P-loop containing nucleotide triphosphate hydrolases"/>
    <property type="match status" value="1"/>
</dbReference>
<sequence length="931" mass="106311">MEQVAIEDCTNTLLRIFNEAKASGKKVDAEFINTTIEQLKLLLPQYKDFSDEDWKTIKFKIETSINVEIDEGPIILANPRVERWLDHKRGEIDWNYWKAYKEFLLDQGRSLEVIKETEKTIDEILDCSGDPQKEGKWNRRGLVMGNVQSGKTQNYLGLLNKAIDAGYKVIIVLGGHLNELRTQTQERLDEGVIGKESKKRYESGQPIGVGKYRAEHLRASFLTTTEGDFKKSVANSFGIHFSIVDGAIIFVIKKWASVLNNLSEWIAEKHDLDVEAGQKLDHQLLLIDDEADYASINTKHEKGDITAINNNIRKLLALFNRSTYIGYTATPFANIFIDPDEEHVDIGDDLFPEDFMIRIPTPDSYVGQKHFFQSNDDSKADPVVIIDDNEVLLPAKSNKETPVGVLPESLKEAIRCYLITVAVRSLRGTPKAHSTMLINMTHLTLLQNKIAEVVDEYMDEIRSAADFAMGYSMELAVKKSRVISDIKDSFYKFYEINESFEEIFNHLKRAIGKTKVFAVHGKSGESLDYSAYKANGLSAIVIGGHKLSRGLTLEGLTISYFTRNSKTYDTLMQMCRWFGYRPGYKDLCKLFITEESFEWYEFISNAIDELYLELERMSEQKKTPGEFGLKVREHPGALLITAKQKMNAAHSHTRSLDLAGRRLRKYEFYVSDENNLNNLNVTRNLINRLFDEGVNQYSAADGSTIFYDVDHSVIKDFISDTKYVEGEVTDDLLLQYISKLEKSGLPKFTVCIKNIKNEKNLWWSQKQVQDGDPELPSIISLDHRLPQIKPSKRKLLASVSGNTVCWERQEIGDKHDERYFLQDPDNAPEESNPFYYITNPERNQPGLIIYTLSIGTLPKNAKKGGDEILGVPHKDPTISYSVSFPLLENLKGKSKREIDRLSRETKVSYVVNQIWKALNEDLVLEYEDDDE</sequence>